<dbReference type="EMBL" id="QDGB01000186">
    <property type="protein sequence ID" value="RQX18640.1"/>
    <property type="molecule type" value="Genomic_DNA"/>
</dbReference>
<evidence type="ECO:0000313" key="1">
    <source>
        <dbReference type="EMBL" id="RQX18640.1"/>
    </source>
</evidence>
<dbReference type="PROSITE" id="PS51257">
    <property type="entry name" value="PROKAR_LIPOPROTEIN"/>
    <property type="match status" value="1"/>
</dbReference>
<dbReference type="OrthoDB" id="4238068at2"/>
<sequence>MRTGPAGSAIVGTLTAAILLFTTGCTREGDAPAATADTAAATAVARSSPPAAAMRLDKPAKLLGTWPESVNRVLRGQAEQNMGNFKKLLSTEPTSAMGTAFVRATEVYTRKDGLHIPGDDQRVILVSGVSGTIADPTATVDRIFAGLPNVTDVAAVPPGPLSGMAGCGVGPAKTGIPVGICVWGDEHTVGMVTFIGFAPADDPHAMFGQIRAELERPAR</sequence>
<name>A0A3N9Y0B8_9ACTN</name>
<reference evidence="1 2" key="1">
    <citation type="submission" date="2018-04" db="EMBL/GenBank/DDBJ databases">
        <title>Micromonosporas from Atacama Desert.</title>
        <authorList>
            <person name="Carro L."/>
            <person name="Klenk H.-P."/>
            <person name="Goodfellow M."/>
        </authorList>
    </citation>
    <scope>NUCLEOTIDE SEQUENCE [LARGE SCALE GENOMIC DNA]</scope>
    <source>
        <strain evidence="1 2">LB19</strain>
    </source>
</reference>
<organism evidence="1 2">
    <name type="scientific">Micromonospora ureilytica</name>
    <dbReference type="NCBI Taxonomy" id="709868"/>
    <lineage>
        <taxon>Bacteria</taxon>
        <taxon>Bacillati</taxon>
        <taxon>Actinomycetota</taxon>
        <taxon>Actinomycetes</taxon>
        <taxon>Micromonosporales</taxon>
        <taxon>Micromonosporaceae</taxon>
        <taxon>Micromonospora</taxon>
    </lineage>
</organism>
<proteinExistence type="predicted"/>
<protein>
    <submittedName>
        <fullName evidence="1">Uncharacterized protein</fullName>
    </submittedName>
</protein>
<dbReference type="AlphaFoldDB" id="A0A3N9Y0B8"/>
<evidence type="ECO:0000313" key="2">
    <source>
        <dbReference type="Proteomes" id="UP000278981"/>
    </source>
</evidence>
<accession>A0A3N9Y0B8</accession>
<gene>
    <name evidence="1" type="ORF">DDE19_06980</name>
</gene>
<dbReference type="Proteomes" id="UP000278981">
    <property type="component" value="Unassembled WGS sequence"/>
</dbReference>
<dbReference type="RefSeq" id="WP_124817285.1">
    <property type="nucleotide sequence ID" value="NZ_QDGB01000186.1"/>
</dbReference>
<comment type="caution">
    <text evidence="1">The sequence shown here is derived from an EMBL/GenBank/DDBJ whole genome shotgun (WGS) entry which is preliminary data.</text>
</comment>